<keyword evidence="2" id="KW-1185">Reference proteome</keyword>
<evidence type="ECO:0000313" key="2">
    <source>
        <dbReference type="Proteomes" id="UP000239415"/>
    </source>
</evidence>
<dbReference type="PANTHER" id="PTHR43649:SF11">
    <property type="entry name" value="ABC TRANSPORTER SUBSTRATE-BINDING PROTEIN YESO-RELATED"/>
    <property type="match status" value="1"/>
</dbReference>
<evidence type="ECO:0000313" key="1">
    <source>
        <dbReference type="EMBL" id="PRX16439.1"/>
    </source>
</evidence>
<dbReference type="Pfam" id="PF01547">
    <property type="entry name" value="SBP_bac_1"/>
    <property type="match status" value="1"/>
</dbReference>
<name>A0A2T0K0W7_9ACTN</name>
<dbReference type="AlphaFoldDB" id="A0A2T0K0W7"/>
<reference evidence="1 2" key="1">
    <citation type="submission" date="2018-03" db="EMBL/GenBank/DDBJ databases">
        <title>Genomic Encyclopedia of Archaeal and Bacterial Type Strains, Phase II (KMG-II): from individual species to whole genera.</title>
        <authorList>
            <person name="Goeker M."/>
        </authorList>
    </citation>
    <scope>NUCLEOTIDE SEQUENCE [LARGE SCALE GENOMIC DNA]</scope>
    <source>
        <strain evidence="1 2">DSM 43146</strain>
    </source>
</reference>
<proteinExistence type="predicted"/>
<comment type="caution">
    <text evidence="1">The sequence shown here is derived from an EMBL/GenBank/DDBJ whole genome shotgun (WGS) entry which is preliminary data.</text>
</comment>
<dbReference type="InterPro" id="IPR006059">
    <property type="entry name" value="SBP"/>
</dbReference>
<dbReference type="EMBL" id="PVMZ01000019">
    <property type="protein sequence ID" value="PRX16439.1"/>
    <property type="molecule type" value="Genomic_DNA"/>
</dbReference>
<gene>
    <name evidence="1" type="ORF">CLV67_11920</name>
</gene>
<dbReference type="InterPro" id="IPR050490">
    <property type="entry name" value="Bact_solute-bd_prot1"/>
</dbReference>
<dbReference type="PROSITE" id="PS51257">
    <property type="entry name" value="PROKAR_LIPOPROTEIN"/>
    <property type="match status" value="1"/>
</dbReference>
<dbReference type="PANTHER" id="PTHR43649">
    <property type="entry name" value="ARABINOSE-BINDING PROTEIN-RELATED"/>
    <property type="match status" value="1"/>
</dbReference>
<dbReference type="Proteomes" id="UP000239415">
    <property type="component" value="Unassembled WGS sequence"/>
</dbReference>
<protein>
    <submittedName>
        <fullName evidence="1">Carbohydrate ABC transporter substrate-binding protein (CUT1 family)</fullName>
    </submittedName>
</protein>
<organism evidence="1 2">
    <name type="scientific">Actinoplanes italicus</name>
    <dbReference type="NCBI Taxonomy" id="113567"/>
    <lineage>
        <taxon>Bacteria</taxon>
        <taxon>Bacillati</taxon>
        <taxon>Actinomycetota</taxon>
        <taxon>Actinomycetes</taxon>
        <taxon>Micromonosporales</taxon>
        <taxon>Micromonosporaceae</taxon>
        <taxon>Actinoplanes</taxon>
    </lineage>
</organism>
<dbReference type="SUPFAM" id="SSF53850">
    <property type="entry name" value="Periplasmic binding protein-like II"/>
    <property type="match status" value="1"/>
</dbReference>
<dbReference type="Gene3D" id="3.40.190.10">
    <property type="entry name" value="Periplasmic binding protein-like II"/>
    <property type="match status" value="2"/>
</dbReference>
<accession>A0A2T0K0W7</accession>
<dbReference type="RefSeq" id="WP_203737451.1">
    <property type="nucleotide sequence ID" value="NZ_BOMO01000123.1"/>
</dbReference>
<sequence>MKKLIAGVAAALMLAGCGGGGGGKADGDLTADKIELRFTWWGSDARHQRTQQVIDLWQKSHPNITIKGEFKEWNGYWDSLATTVAANDAPDVIQMDELYLASYAERGALLDLGTAGKNLSTTDFDANALATGAIDGKQYGLPTGVTTYSLVANTDLLAKYNVAVPDDSKWTWDDLKRIGGELSKASNGEVTGVQSWGFDIGGVNIWARQNGASLYSPDGKVAIPADVLAKYWQYLLDLSKQGIAPSASVSVERAGAGLDQSGTATNKSVFGTWWNSQLTSLAKASGQNLKLLKIPGESTATSPGAYYKPSMFWSISSRSKHPAEAAAFVNFLANTQEAADVLLTDRGIPANTKIRTALTGKLTGTDKAAAEFLDSVKVGEAPRVTPNGASDVEAILKRHTEEVLFERKTPQAAAESFIKELQAGIDAA</sequence>